<evidence type="ECO:0000313" key="2">
    <source>
        <dbReference type="EMBL" id="TLQ41901.1"/>
    </source>
</evidence>
<accession>A0A5R9DW82</accession>
<dbReference type="EMBL" id="VAWE01000001">
    <property type="protein sequence ID" value="TLQ41901.1"/>
    <property type="molecule type" value="Genomic_DNA"/>
</dbReference>
<protein>
    <submittedName>
        <fullName evidence="2">Uncharacterized protein</fullName>
    </submittedName>
</protein>
<organism evidence="2 3">
    <name type="scientific">Streptomyces marianii</name>
    <dbReference type="NCBI Taxonomy" id="1817406"/>
    <lineage>
        <taxon>Bacteria</taxon>
        <taxon>Bacillati</taxon>
        <taxon>Actinomycetota</taxon>
        <taxon>Actinomycetes</taxon>
        <taxon>Kitasatosporales</taxon>
        <taxon>Streptomycetaceae</taxon>
        <taxon>Streptomyces</taxon>
    </lineage>
</organism>
<name>A0A5R9DW82_9ACTN</name>
<sequence length="348" mass="37324">MRLASTHAAVQRIWTVHLRPQTGGPALTCPRCAHSPVLPAASARSAALTHLARHARADTLPGYLRICQCRALGCHWHPRHRGCAGPVLLALTCDRGGRAWRLADACAACAAAMSRTAVVPPTLLGTGRAQPAAGMARPARTTPPFGPAEQQRVREMLTYLATALPRFSSPAARLLALQCALRADHHGQIRLPHGFLRGMRLHGRAELWLELEHAGWLHRLSRRCSPVQAQLLDAAVLHQAPGRTARIRAAQWALRPAPLAASPGLPCALRLTALALAAHSTAGAGGGELDALARQCGQPPQQLEDLLDQLVRARLVTAWHHHHDSGEVRWELPAHSPPSEDAAREAGA</sequence>
<keyword evidence="3" id="KW-1185">Reference proteome</keyword>
<reference evidence="2 3" key="1">
    <citation type="submission" date="2019-05" db="EMBL/GenBank/DDBJ databases">
        <title>Streptomyces marianii sp. nov., a novel marine actinomycete from southern coast of India.</title>
        <authorList>
            <person name="Iniyan A.M."/>
            <person name="Wink J."/>
            <person name="Ramprasad E."/>
            <person name="Ramana C.V."/>
            <person name="Bunk B."/>
            <person name="Sproer C."/>
            <person name="Joseph F.-J.R.S."/>
            <person name="Vincent S.G.P."/>
        </authorList>
    </citation>
    <scope>NUCLEOTIDE SEQUENCE [LARGE SCALE GENOMIC DNA]</scope>
    <source>
        <strain evidence="2 3">ICN19</strain>
    </source>
</reference>
<dbReference type="RefSeq" id="WP_138051307.1">
    <property type="nucleotide sequence ID" value="NZ_VAWE01000001.1"/>
</dbReference>
<dbReference type="Proteomes" id="UP000305921">
    <property type="component" value="Unassembled WGS sequence"/>
</dbReference>
<dbReference type="OrthoDB" id="4139631at2"/>
<dbReference type="AlphaFoldDB" id="A0A5R9DW82"/>
<evidence type="ECO:0000256" key="1">
    <source>
        <dbReference type="SAM" id="MobiDB-lite"/>
    </source>
</evidence>
<proteinExistence type="predicted"/>
<comment type="caution">
    <text evidence="2">The sequence shown here is derived from an EMBL/GenBank/DDBJ whole genome shotgun (WGS) entry which is preliminary data.</text>
</comment>
<evidence type="ECO:0000313" key="3">
    <source>
        <dbReference type="Proteomes" id="UP000305921"/>
    </source>
</evidence>
<feature type="region of interest" description="Disordered" evidence="1">
    <location>
        <begin position="329"/>
        <end position="348"/>
    </location>
</feature>
<gene>
    <name evidence="2" type="ORF">FEF34_00080</name>
</gene>